<dbReference type="RefSeq" id="WP_285580099.1">
    <property type="nucleotide sequence ID" value="NZ_BSTK01000014.1"/>
</dbReference>
<gene>
    <name evidence="1" type="ORF">Airi02_076190</name>
</gene>
<evidence type="ECO:0000313" key="2">
    <source>
        <dbReference type="Proteomes" id="UP001165074"/>
    </source>
</evidence>
<name>A0A9W6W373_9ACTN</name>
<organism evidence="1 2">
    <name type="scientific">Actinoallomurus iriomotensis</name>
    <dbReference type="NCBI Taxonomy" id="478107"/>
    <lineage>
        <taxon>Bacteria</taxon>
        <taxon>Bacillati</taxon>
        <taxon>Actinomycetota</taxon>
        <taxon>Actinomycetes</taxon>
        <taxon>Streptosporangiales</taxon>
        <taxon>Thermomonosporaceae</taxon>
        <taxon>Actinoallomurus</taxon>
    </lineage>
</organism>
<dbReference type="EMBL" id="BSTK01000014">
    <property type="protein sequence ID" value="GLY89690.1"/>
    <property type="molecule type" value="Genomic_DNA"/>
</dbReference>
<sequence length="216" mass="24453">MTALGRSAKLGLFESAAEKFFRGSSKLPERDAVIAAGPADEEEFVTLLPYLSASDIQEGLPLCGREGEEALDTLLTYRTKIQYTEGLGSWYTHDENMMYIDLTHKWHLLTTVVHEAAHARTAHEGLRPDIIKSDRKPYIDGMCKDESNAQVKQILSNMGYQRCVPNLPDVILQREYARGGEQAILDSIHSGRIVRCTDGIPYPQYFERMWRVHHGE</sequence>
<dbReference type="AlphaFoldDB" id="A0A9W6W373"/>
<accession>A0A9W6W373</accession>
<comment type="caution">
    <text evidence="1">The sequence shown here is derived from an EMBL/GenBank/DDBJ whole genome shotgun (WGS) entry which is preliminary data.</text>
</comment>
<evidence type="ECO:0000313" key="1">
    <source>
        <dbReference type="EMBL" id="GLY89690.1"/>
    </source>
</evidence>
<proteinExistence type="predicted"/>
<keyword evidence="2" id="KW-1185">Reference proteome</keyword>
<dbReference type="Proteomes" id="UP001165074">
    <property type="component" value="Unassembled WGS sequence"/>
</dbReference>
<protein>
    <submittedName>
        <fullName evidence="1">Uncharacterized protein</fullName>
    </submittedName>
</protein>
<reference evidence="1" key="1">
    <citation type="submission" date="2023-03" db="EMBL/GenBank/DDBJ databases">
        <title>Actinoallomurus iriomotensis NBRC 103684.</title>
        <authorList>
            <person name="Ichikawa N."/>
            <person name="Sato H."/>
            <person name="Tonouchi N."/>
        </authorList>
    </citation>
    <scope>NUCLEOTIDE SEQUENCE</scope>
    <source>
        <strain evidence="1">NBRC 103684</strain>
    </source>
</reference>